<gene>
    <name evidence="2" type="ORF">CVV68_20515</name>
</gene>
<dbReference type="PRINTS" id="PR00598">
    <property type="entry name" value="HTHMARR"/>
</dbReference>
<dbReference type="OrthoDB" id="3821431at2"/>
<dbReference type="InterPro" id="IPR036388">
    <property type="entry name" value="WH-like_DNA-bd_sf"/>
</dbReference>
<dbReference type="SMART" id="SM00347">
    <property type="entry name" value="HTH_MARR"/>
    <property type="match status" value="1"/>
</dbReference>
<evidence type="ECO:0000313" key="2">
    <source>
        <dbReference type="EMBL" id="PYI64876.1"/>
    </source>
</evidence>
<protein>
    <submittedName>
        <fullName evidence="2">MarR family transcriptional regulator</fullName>
    </submittedName>
</protein>
<name>A0A2V5LT19_9MICC</name>
<dbReference type="PANTHER" id="PTHR33164">
    <property type="entry name" value="TRANSCRIPTIONAL REGULATOR, MARR FAMILY"/>
    <property type="match status" value="1"/>
</dbReference>
<accession>A0A2V5LT19</accession>
<keyword evidence="3" id="KW-1185">Reference proteome</keyword>
<dbReference type="SUPFAM" id="SSF46785">
    <property type="entry name" value="Winged helix' DNA-binding domain"/>
    <property type="match status" value="1"/>
</dbReference>
<dbReference type="GO" id="GO:0003700">
    <property type="term" value="F:DNA-binding transcription factor activity"/>
    <property type="evidence" value="ECO:0007669"/>
    <property type="project" value="InterPro"/>
</dbReference>
<dbReference type="Pfam" id="PF12802">
    <property type="entry name" value="MarR_2"/>
    <property type="match status" value="1"/>
</dbReference>
<dbReference type="Proteomes" id="UP000247832">
    <property type="component" value="Unassembled WGS sequence"/>
</dbReference>
<organism evidence="2 3">
    <name type="scientific">Arthrobacter livingstonensis</name>
    <dbReference type="NCBI Taxonomy" id="670078"/>
    <lineage>
        <taxon>Bacteria</taxon>
        <taxon>Bacillati</taxon>
        <taxon>Actinomycetota</taxon>
        <taxon>Actinomycetes</taxon>
        <taxon>Micrococcales</taxon>
        <taxon>Micrococcaceae</taxon>
        <taxon>Arthrobacter</taxon>
    </lineage>
</organism>
<dbReference type="AlphaFoldDB" id="A0A2V5LT19"/>
<reference evidence="2 3" key="1">
    <citation type="submission" date="2018-05" db="EMBL/GenBank/DDBJ databases">
        <title>Genetic diversity of glacier-inhabiting Cryobacterium bacteria in China and description of Cryobacterium mengkeensis sp. nov. and Arthrobacter glacialis sp. nov.</title>
        <authorList>
            <person name="Liu Q."/>
            <person name="Xin Y.-H."/>
        </authorList>
    </citation>
    <scope>NUCLEOTIDE SEQUENCE [LARGE SCALE GENOMIC DNA]</scope>
    <source>
        <strain evidence="2 3">LI2</strain>
    </source>
</reference>
<dbReference type="InterPro" id="IPR039422">
    <property type="entry name" value="MarR/SlyA-like"/>
</dbReference>
<dbReference type="GO" id="GO:0006950">
    <property type="term" value="P:response to stress"/>
    <property type="evidence" value="ECO:0007669"/>
    <property type="project" value="TreeGrafter"/>
</dbReference>
<comment type="caution">
    <text evidence="2">The sequence shown here is derived from an EMBL/GenBank/DDBJ whole genome shotgun (WGS) entry which is preliminary data.</text>
</comment>
<dbReference type="PROSITE" id="PS50995">
    <property type="entry name" value="HTH_MARR_2"/>
    <property type="match status" value="1"/>
</dbReference>
<proteinExistence type="predicted"/>
<dbReference type="EMBL" id="QJVD01000036">
    <property type="protein sequence ID" value="PYI64876.1"/>
    <property type="molecule type" value="Genomic_DNA"/>
</dbReference>
<evidence type="ECO:0000259" key="1">
    <source>
        <dbReference type="PROSITE" id="PS50995"/>
    </source>
</evidence>
<dbReference type="InterPro" id="IPR036390">
    <property type="entry name" value="WH_DNA-bd_sf"/>
</dbReference>
<dbReference type="PANTHER" id="PTHR33164:SF99">
    <property type="entry name" value="MARR FAMILY REGULATORY PROTEIN"/>
    <property type="match status" value="1"/>
</dbReference>
<dbReference type="InterPro" id="IPR000835">
    <property type="entry name" value="HTH_MarR-typ"/>
</dbReference>
<dbReference type="Gene3D" id="1.10.10.10">
    <property type="entry name" value="Winged helix-like DNA-binding domain superfamily/Winged helix DNA-binding domain"/>
    <property type="match status" value="1"/>
</dbReference>
<evidence type="ECO:0000313" key="3">
    <source>
        <dbReference type="Proteomes" id="UP000247832"/>
    </source>
</evidence>
<sequence>MGELLPNTLDDDELAAYFALRDAGSRLQRAVTKHLHGHGLTEVQFSILARLGGSEEGVAMTELARDLVITKSGLTYQAGQLEIRGLVSRQSSPGDERSILVHLTAQGAAVLSETLPSHVALVRELFIDRMPRQDLMIVRDALARVARDG</sequence>
<feature type="domain" description="HTH marR-type" evidence="1">
    <location>
        <begin position="13"/>
        <end position="147"/>
    </location>
</feature>